<feature type="compositionally biased region" description="Low complexity" evidence="1">
    <location>
        <begin position="52"/>
        <end position="67"/>
    </location>
</feature>
<dbReference type="AlphaFoldDB" id="A0A0R1UVF7"/>
<evidence type="ECO:0000313" key="4">
    <source>
        <dbReference type="Proteomes" id="UP000051084"/>
    </source>
</evidence>
<evidence type="ECO:0000256" key="2">
    <source>
        <dbReference type="SAM" id="Phobius"/>
    </source>
</evidence>
<gene>
    <name evidence="3" type="ORF">FC21_GL001499</name>
</gene>
<proteinExistence type="predicted"/>
<keyword evidence="2" id="KW-0472">Membrane</keyword>
<feature type="transmembrane region" description="Helical" evidence="2">
    <location>
        <begin position="6"/>
        <end position="23"/>
    </location>
</feature>
<keyword evidence="4" id="KW-1185">Reference proteome</keyword>
<accession>A0A0R1UVF7</accession>
<dbReference type="Proteomes" id="UP000051084">
    <property type="component" value="Unassembled WGS sequence"/>
</dbReference>
<sequence length="189" mass="20284">MKLKSFAISLIMIALLGGGYYYYHQSQTTPSTTPAKTAATTKQSDEQKITVPSSEPATSSTPASTPTESDKLTAGQLSNNELAMVVLIYGAHHSSNQSLTRTLTAIKNMHKLTVGAGSEWTSIAPGNVDSYVSFTRQGNQITISALRNDATMPGQNDHFGPVDLTTMINYINDQHLGDQVKTLASYPSL</sequence>
<dbReference type="PATRIC" id="fig|1423742.4.peg.1553"/>
<evidence type="ECO:0000313" key="3">
    <source>
        <dbReference type="EMBL" id="KRL94027.1"/>
    </source>
</evidence>
<keyword evidence="2" id="KW-1133">Transmembrane helix</keyword>
<keyword evidence="2" id="KW-0812">Transmembrane</keyword>
<comment type="caution">
    <text evidence="3">The sequence shown here is derived from an EMBL/GenBank/DDBJ whole genome shotgun (WGS) entry which is preliminary data.</text>
</comment>
<dbReference type="EMBL" id="AZGC01000039">
    <property type="protein sequence ID" value="KRL94027.1"/>
    <property type="molecule type" value="Genomic_DNA"/>
</dbReference>
<dbReference type="STRING" id="417373.GCA_001570685_00590"/>
<dbReference type="RefSeq" id="WP_054653906.1">
    <property type="nucleotide sequence ID" value="NZ_AZGC01000039.1"/>
</dbReference>
<feature type="region of interest" description="Disordered" evidence="1">
    <location>
        <begin position="29"/>
        <end position="74"/>
    </location>
</feature>
<evidence type="ECO:0000256" key="1">
    <source>
        <dbReference type="SAM" id="MobiDB-lite"/>
    </source>
</evidence>
<protein>
    <submittedName>
        <fullName evidence="3">Uncharacterized protein</fullName>
    </submittedName>
</protein>
<feature type="compositionally biased region" description="Low complexity" evidence="1">
    <location>
        <begin position="29"/>
        <end position="42"/>
    </location>
</feature>
<organism evidence="3 4">
    <name type="scientific">Limosilactobacillus equigenerosi DSM 18793 = JCM 14505</name>
    <dbReference type="NCBI Taxonomy" id="1423742"/>
    <lineage>
        <taxon>Bacteria</taxon>
        <taxon>Bacillati</taxon>
        <taxon>Bacillota</taxon>
        <taxon>Bacilli</taxon>
        <taxon>Lactobacillales</taxon>
        <taxon>Lactobacillaceae</taxon>
        <taxon>Limosilactobacillus</taxon>
    </lineage>
</organism>
<reference evidence="3 4" key="1">
    <citation type="journal article" date="2015" name="Genome Announc.">
        <title>Expanding the biotechnology potential of lactobacilli through comparative genomics of 213 strains and associated genera.</title>
        <authorList>
            <person name="Sun Z."/>
            <person name="Harris H.M."/>
            <person name="McCann A."/>
            <person name="Guo C."/>
            <person name="Argimon S."/>
            <person name="Zhang W."/>
            <person name="Yang X."/>
            <person name="Jeffery I.B."/>
            <person name="Cooney J.C."/>
            <person name="Kagawa T.F."/>
            <person name="Liu W."/>
            <person name="Song Y."/>
            <person name="Salvetti E."/>
            <person name="Wrobel A."/>
            <person name="Rasinkangas P."/>
            <person name="Parkhill J."/>
            <person name="Rea M.C."/>
            <person name="O'Sullivan O."/>
            <person name="Ritari J."/>
            <person name="Douillard F.P."/>
            <person name="Paul Ross R."/>
            <person name="Yang R."/>
            <person name="Briner A.E."/>
            <person name="Felis G.E."/>
            <person name="de Vos W.M."/>
            <person name="Barrangou R."/>
            <person name="Klaenhammer T.R."/>
            <person name="Caufield P.W."/>
            <person name="Cui Y."/>
            <person name="Zhang H."/>
            <person name="O'Toole P.W."/>
        </authorList>
    </citation>
    <scope>NUCLEOTIDE SEQUENCE [LARGE SCALE GENOMIC DNA]</scope>
    <source>
        <strain evidence="3 4">DSM 18793</strain>
    </source>
</reference>
<name>A0A0R1UVF7_9LACO</name>